<comment type="caution">
    <text evidence="1">The sequence shown here is derived from an EMBL/GenBank/DDBJ whole genome shotgun (WGS) entry which is preliminary data.</text>
</comment>
<name>A0ABV2JAQ4_9FIRM</name>
<reference evidence="1 2" key="1">
    <citation type="submission" date="2024-06" db="EMBL/GenBank/DDBJ databases">
        <title>Genomic Encyclopedia of Type Strains, Phase IV (KMG-IV): sequencing the most valuable type-strain genomes for metagenomic binning, comparative biology and taxonomic classification.</title>
        <authorList>
            <person name="Goeker M."/>
        </authorList>
    </citation>
    <scope>NUCLEOTIDE SEQUENCE [LARGE SCALE GENOMIC DNA]</scope>
    <source>
        <strain evidence="1 2">DSM 21460</strain>
    </source>
</reference>
<sequence>MDKELSHSWSINAQRHAYDFLKLDDKLKSYNSDRKKLENYYCYESDIISPSDGIIFEVSNK</sequence>
<evidence type="ECO:0000313" key="2">
    <source>
        <dbReference type="Proteomes" id="UP001549162"/>
    </source>
</evidence>
<dbReference type="RefSeq" id="WP_354368688.1">
    <property type="nucleotide sequence ID" value="NZ_JBEPMA010000009.1"/>
</dbReference>
<dbReference type="EMBL" id="JBEPMA010000009">
    <property type="protein sequence ID" value="MET3617862.1"/>
    <property type="molecule type" value="Genomic_DNA"/>
</dbReference>
<evidence type="ECO:0000313" key="1">
    <source>
        <dbReference type="EMBL" id="MET3617862.1"/>
    </source>
</evidence>
<dbReference type="Proteomes" id="UP001549162">
    <property type="component" value="Unassembled WGS sequence"/>
</dbReference>
<gene>
    <name evidence="1" type="ORF">ABID14_001497</name>
</gene>
<accession>A0ABV2JAQ4</accession>
<organism evidence="1 2">
    <name type="scientific">Peptoniphilus olsenii</name>
    <dbReference type="NCBI Taxonomy" id="411570"/>
    <lineage>
        <taxon>Bacteria</taxon>
        <taxon>Bacillati</taxon>
        <taxon>Bacillota</taxon>
        <taxon>Tissierellia</taxon>
        <taxon>Tissierellales</taxon>
        <taxon>Peptoniphilaceae</taxon>
        <taxon>Peptoniphilus</taxon>
    </lineage>
</organism>
<proteinExistence type="predicted"/>
<keyword evidence="2" id="KW-1185">Reference proteome</keyword>
<protein>
    <submittedName>
        <fullName evidence="1">Uncharacterized protein</fullName>
    </submittedName>
</protein>